<evidence type="ECO:0000256" key="1">
    <source>
        <dbReference type="SAM" id="MobiDB-lite"/>
    </source>
</evidence>
<feature type="region of interest" description="Disordered" evidence="1">
    <location>
        <begin position="130"/>
        <end position="172"/>
    </location>
</feature>
<dbReference type="EMBL" id="FNZU01000004">
    <property type="protein sequence ID" value="SEK61612.1"/>
    <property type="molecule type" value="Genomic_DNA"/>
</dbReference>
<sequence length="267" mass="31280">MSDNKKYYYLKLKENFFEDDSMIVLESMPDGYMYSNILLKLYLRSLKNEGKLMFKDRIPYNSTILAQVTRHSVGDIEKAIRVFKELELIEVMDNGAIFITDIQNFIGESSTEADRKRAYRKRIEDEKKSLPETADICPDKSKDKSPPEISKSKDKLEKELSNTESDNYSTESDTQTASFEDFWKVYPNKKSKQKAAKLFEKVIDENEATFEEIMEGVKKYALEVEQKDTPKKYIKHPTTWLTQGCWSDDYDLYEPTPTDDRYSNLPF</sequence>
<name>A0A1H7IID4_9LACT</name>
<dbReference type="NCBIfam" id="TIGR01714">
    <property type="entry name" value="phage_rep_org_N"/>
    <property type="match status" value="1"/>
</dbReference>
<evidence type="ECO:0000313" key="3">
    <source>
        <dbReference type="EMBL" id="SEK61612.1"/>
    </source>
</evidence>
<gene>
    <name evidence="3" type="ORF">SAMN04488099_104127</name>
</gene>
<dbReference type="InterPro" id="IPR010056">
    <property type="entry name" value="Phage_rep_org__N"/>
</dbReference>
<dbReference type="OrthoDB" id="3199595at2"/>
<keyword evidence="4" id="KW-1185">Reference proteome</keyword>
<feature type="compositionally biased region" description="Polar residues" evidence="1">
    <location>
        <begin position="162"/>
        <end position="172"/>
    </location>
</feature>
<feature type="compositionally biased region" description="Basic and acidic residues" evidence="1">
    <location>
        <begin position="137"/>
        <end position="161"/>
    </location>
</feature>
<evidence type="ECO:0000259" key="2">
    <source>
        <dbReference type="Pfam" id="PF09681"/>
    </source>
</evidence>
<feature type="domain" description="Phage replisome organiser N-terminal" evidence="2">
    <location>
        <begin position="9"/>
        <end position="122"/>
    </location>
</feature>
<proteinExistence type="predicted"/>
<dbReference type="RefSeq" id="WP_091479738.1">
    <property type="nucleotide sequence ID" value="NZ_BJYC01000004.1"/>
</dbReference>
<dbReference type="AlphaFoldDB" id="A0A1H7IID4"/>
<dbReference type="Proteomes" id="UP000199081">
    <property type="component" value="Unassembled WGS sequence"/>
</dbReference>
<reference evidence="4" key="1">
    <citation type="submission" date="2016-10" db="EMBL/GenBank/DDBJ databases">
        <authorList>
            <person name="Varghese N."/>
            <person name="Submissions S."/>
        </authorList>
    </citation>
    <scope>NUCLEOTIDE SEQUENCE [LARGE SCALE GENOMIC DNA]</scope>
    <source>
        <strain evidence="4">DSM 19183</strain>
    </source>
</reference>
<dbReference type="STRING" id="426702.SAMN04488099_104127"/>
<accession>A0A1H7IID4</accession>
<organism evidence="3 4">
    <name type="scientific">Alkalibacterium pelagium</name>
    <dbReference type="NCBI Taxonomy" id="426702"/>
    <lineage>
        <taxon>Bacteria</taxon>
        <taxon>Bacillati</taxon>
        <taxon>Bacillota</taxon>
        <taxon>Bacilli</taxon>
        <taxon>Lactobacillales</taxon>
        <taxon>Carnobacteriaceae</taxon>
        <taxon>Alkalibacterium</taxon>
    </lineage>
</organism>
<protein>
    <submittedName>
        <fullName evidence="3">Phage replisome organizer, putative, N-terminal region</fullName>
    </submittedName>
</protein>
<evidence type="ECO:0000313" key="4">
    <source>
        <dbReference type="Proteomes" id="UP000199081"/>
    </source>
</evidence>
<dbReference type="Pfam" id="PF09681">
    <property type="entry name" value="Phage_rep_org_N"/>
    <property type="match status" value="1"/>
</dbReference>